<dbReference type="GO" id="GO:0046429">
    <property type="term" value="F:4-hydroxy-3-methylbut-2-en-1-yl diphosphate synthase activity (ferredoxin)"/>
    <property type="evidence" value="ECO:0007669"/>
    <property type="project" value="UniProtKB-EC"/>
</dbReference>
<dbReference type="InterPro" id="IPR011005">
    <property type="entry name" value="Dihydropteroate_synth-like_sf"/>
</dbReference>
<keyword evidence="1" id="KW-0560">Oxidoreductase</keyword>
<organism evidence="1 2">
    <name type="scientific">Helianthus annuus</name>
    <name type="common">Common sunflower</name>
    <dbReference type="NCBI Taxonomy" id="4232"/>
    <lineage>
        <taxon>Eukaryota</taxon>
        <taxon>Viridiplantae</taxon>
        <taxon>Streptophyta</taxon>
        <taxon>Embryophyta</taxon>
        <taxon>Tracheophyta</taxon>
        <taxon>Spermatophyta</taxon>
        <taxon>Magnoliopsida</taxon>
        <taxon>eudicotyledons</taxon>
        <taxon>Gunneridae</taxon>
        <taxon>Pentapetalae</taxon>
        <taxon>asterids</taxon>
        <taxon>campanulids</taxon>
        <taxon>Asterales</taxon>
        <taxon>Asteraceae</taxon>
        <taxon>Asteroideae</taxon>
        <taxon>Heliantheae alliance</taxon>
        <taxon>Heliantheae</taxon>
        <taxon>Helianthus</taxon>
    </lineage>
</organism>
<comment type="caution">
    <text evidence="1">The sequence shown here is derived from an EMBL/GenBank/DDBJ whole genome shotgun (WGS) entry which is preliminary data.</text>
</comment>
<protein>
    <submittedName>
        <fullName evidence="1">(E)-4-hydroxy-3-methylbut-2-enyl-diphosphate synthase (Ferredoxin)</fullName>
        <ecNumber evidence="1">1.17.7.1</ecNumber>
    </submittedName>
</protein>
<dbReference type="EMBL" id="MNCJ02000320">
    <property type="protein sequence ID" value="KAF5807293.1"/>
    <property type="molecule type" value="Genomic_DNA"/>
</dbReference>
<keyword evidence="2" id="KW-1185">Reference proteome</keyword>
<evidence type="ECO:0000313" key="2">
    <source>
        <dbReference type="Proteomes" id="UP000215914"/>
    </source>
</evidence>
<evidence type="ECO:0000313" key="1">
    <source>
        <dbReference type="EMBL" id="KAF5807293.1"/>
    </source>
</evidence>
<name>A0A9K3NQ27_HELAN</name>
<proteinExistence type="predicted"/>
<sequence>MDSTNHGSLSDRIMSYDGDSSREMVESAFESAKIFIKLSLMSLPQF</sequence>
<dbReference type="Proteomes" id="UP000215914">
    <property type="component" value="Unassembled WGS sequence"/>
</dbReference>
<gene>
    <name evidence="1" type="ORF">HanXRQr2_Chr05g0232001</name>
</gene>
<dbReference type="AlphaFoldDB" id="A0A9K3NQ27"/>
<dbReference type="EC" id="1.17.7.1" evidence="1"/>
<reference evidence="1" key="2">
    <citation type="submission" date="2020-06" db="EMBL/GenBank/DDBJ databases">
        <title>Helianthus annuus Genome sequencing and assembly Release 2.</title>
        <authorList>
            <person name="Gouzy J."/>
            <person name="Langlade N."/>
            <person name="Munos S."/>
        </authorList>
    </citation>
    <scope>NUCLEOTIDE SEQUENCE</scope>
    <source>
        <tissue evidence="1">Leaves</tissue>
    </source>
</reference>
<dbReference type="Gene3D" id="3.20.20.20">
    <property type="entry name" value="Dihydropteroate synthase-like"/>
    <property type="match status" value="1"/>
</dbReference>
<dbReference type="Gramene" id="mRNA:HanXRQr2_Chr05g0232001">
    <property type="protein sequence ID" value="mRNA:HanXRQr2_Chr05g0232001"/>
    <property type="gene ID" value="HanXRQr2_Chr05g0232001"/>
</dbReference>
<reference evidence="1" key="1">
    <citation type="journal article" date="2017" name="Nature">
        <title>The sunflower genome provides insights into oil metabolism, flowering and Asterid evolution.</title>
        <authorList>
            <person name="Badouin H."/>
            <person name="Gouzy J."/>
            <person name="Grassa C.J."/>
            <person name="Murat F."/>
            <person name="Staton S.E."/>
            <person name="Cottret L."/>
            <person name="Lelandais-Briere C."/>
            <person name="Owens G.L."/>
            <person name="Carrere S."/>
            <person name="Mayjonade B."/>
            <person name="Legrand L."/>
            <person name="Gill N."/>
            <person name="Kane N.C."/>
            <person name="Bowers J.E."/>
            <person name="Hubner S."/>
            <person name="Bellec A."/>
            <person name="Berard A."/>
            <person name="Berges H."/>
            <person name="Blanchet N."/>
            <person name="Boniface M.C."/>
            <person name="Brunel D."/>
            <person name="Catrice O."/>
            <person name="Chaidir N."/>
            <person name="Claudel C."/>
            <person name="Donnadieu C."/>
            <person name="Faraut T."/>
            <person name="Fievet G."/>
            <person name="Helmstetter N."/>
            <person name="King M."/>
            <person name="Knapp S.J."/>
            <person name="Lai Z."/>
            <person name="Le Paslier M.C."/>
            <person name="Lippi Y."/>
            <person name="Lorenzon L."/>
            <person name="Mandel J.R."/>
            <person name="Marage G."/>
            <person name="Marchand G."/>
            <person name="Marquand E."/>
            <person name="Bret-Mestries E."/>
            <person name="Morien E."/>
            <person name="Nambeesan S."/>
            <person name="Nguyen T."/>
            <person name="Pegot-Espagnet P."/>
            <person name="Pouilly N."/>
            <person name="Raftis F."/>
            <person name="Sallet E."/>
            <person name="Schiex T."/>
            <person name="Thomas J."/>
            <person name="Vandecasteele C."/>
            <person name="Vares D."/>
            <person name="Vear F."/>
            <person name="Vautrin S."/>
            <person name="Crespi M."/>
            <person name="Mangin B."/>
            <person name="Burke J.M."/>
            <person name="Salse J."/>
            <person name="Munos S."/>
            <person name="Vincourt P."/>
            <person name="Rieseberg L.H."/>
            <person name="Langlade N.B."/>
        </authorList>
    </citation>
    <scope>NUCLEOTIDE SEQUENCE</scope>
    <source>
        <tissue evidence="1">Leaves</tissue>
    </source>
</reference>
<accession>A0A9K3NQ27</accession>